<dbReference type="RefSeq" id="WP_103128621.1">
    <property type="nucleotide sequence ID" value="NZ_BFAG01000003.1"/>
</dbReference>
<dbReference type="EMBL" id="BFAG01000003">
    <property type="protein sequence ID" value="GBF05192.1"/>
    <property type="molecule type" value="Genomic_DNA"/>
</dbReference>
<dbReference type="PANTHER" id="PTHR34821:SF2">
    <property type="entry name" value="INNER MEMBRANE PROTEIN YDCZ"/>
    <property type="match status" value="1"/>
</dbReference>
<keyword evidence="1" id="KW-0812">Transmembrane</keyword>
<feature type="transmembrane region" description="Helical" evidence="1">
    <location>
        <begin position="125"/>
        <end position="144"/>
    </location>
</feature>
<proteinExistence type="predicted"/>
<accession>A0A2I9CTS0</accession>
<feature type="transmembrane region" description="Helical" evidence="1">
    <location>
        <begin position="68"/>
        <end position="90"/>
    </location>
</feature>
<evidence type="ECO:0000256" key="1">
    <source>
        <dbReference type="SAM" id="Phobius"/>
    </source>
</evidence>
<sequence>MAWLLLLLAVLVGTAVPLQTAANSRLALAAGHPTWAALISVILTLLLLTTFVLLVRPGHVSALAGTRLPWWTWIGGAFGMIYLVGLAALAPRLGTATLFSLTVLGQLLAAGVLEHFGWLGLPHHALTPGRVLGLALVVVGIVLVRRF</sequence>
<keyword evidence="1" id="KW-0472">Membrane</keyword>
<evidence type="ECO:0008006" key="4">
    <source>
        <dbReference type="Google" id="ProtNLM"/>
    </source>
</evidence>
<dbReference type="OrthoDB" id="9789346at2"/>
<organism evidence="2 3">
    <name type="scientific">Deinococcus aerius</name>
    <dbReference type="NCBI Taxonomy" id="200253"/>
    <lineage>
        <taxon>Bacteria</taxon>
        <taxon>Thermotogati</taxon>
        <taxon>Deinococcota</taxon>
        <taxon>Deinococci</taxon>
        <taxon>Deinococcales</taxon>
        <taxon>Deinococcaceae</taxon>
        <taxon>Deinococcus</taxon>
    </lineage>
</organism>
<dbReference type="InterPro" id="IPR006750">
    <property type="entry name" value="YdcZ"/>
</dbReference>
<keyword evidence="3" id="KW-1185">Reference proteome</keyword>
<comment type="caution">
    <text evidence="2">The sequence shown here is derived from an EMBL/GenBank/DDBJ whole genome shotgun (WGS) entry which is preliminary data.</text>
</comment>
<dbReference type="Pfam" id="PF04657">
    <property type="entry name" value="DMT_YdcZ"/>
    <property type="match status" value="1"/>
</dbReference>
<dbReference type="AlphaFoldDB" id="A0A2I9CTS0"/>
<evidence type="ECO:0000313" key="3">
    <source>
        <dbReference type="Proteomes" id="UP000236569"/>
    </source>
</evidence>
<protein>
    <recommendedName>
        <fullName evidence="4">DMT family transporter</fullName>
    </recommendedName>
</protein>
<reference evidence="3" key="1">
    <citation type="submission" date="2018-01" db="EMBL/GenBank/DDBJ databases">
        <title>Draft Genome Sequence of the Radioresistant Bacterium Deinococcus aerius TR0125, Isolated from the Higher Atmosphere above Japan.</title>
        <authorList>
            <person name="Satoh K."/>
            <person name="Arai H."/>
            <person name="Sanzen T."/>
            <person name="Kawaguchi Y."/>
            <person name="Hayashi H."/>
            <person name="Yokobori S."/>
            <person name="Yamagishi A."/>
            <person name="Oono Y."/>
            <person name="Narumi I."/>
        </authorList>
    </citation>
    <scope>NUCLEOTIDE SEQUENCE [LARGE SCALE GENOMIC DNA]</scope>
    <source>
        <strain evidence="3">TR0125</strain>
    </source>
</reference>
<dbReference type="Proteomes" id="UP000236569">
    <property type="component" value="Unassembled WGS sequence"/>
</dbReference>
<keyword evidence="1" id="KW-1133">Transmembrane helix</keyword>
<gene>
    <name evidence="2" type="ORF">DAERI_030358</name>
</gene>
<dbReference type="GO" id="GO:0005886">
    <property type="term" value="C:plasma membrane"/>
    <property type="evidence" value="ECO:0007669"/>
    <property type="project" value="TreeGrafter"/>
</dbReference>
<evidence type="ECO:0000313" key="2">
    <source>
        <dbReference type="EMBL" id="GBF05192.1"/>
    </source>
</evidence>
<feature type="transmembrane region" description="Helical" evidence="1">
    <location>
        <begin position="33"/>
        <end position="56"/>
    </location>
</feature>
<dbReference type="PANTHER" id="PTHR34821">
    <property type="entry name" value="INNER MEMBRANE PROTEIN YDCZ"/>
    <property type="match status" value="1"/>
</dbReference>
<name>A0A2I9CTS0_9DEIO</name>